<keyword evidence="4 7" id="KW-0732">Signal</keyword>
<evidence type="ECO:0000313" key="9">
    <source>
        <dbReference type="Proteomes" id="UP001148018"/>
    </source>
</evidence>
<evidence type="ECO:0000313" key="8">
    <source>
        <dbReference type="EMBL" id="KAJ3610830.1"/>
    </source>
</evidence>
<evidence type="ECO:0000256" key="4">
    <source>
        <dbReference type="ARBA" id="ARBA00022729"/>
    </source>
</evidence>
<feature type="transmembrane region" description="Helical" evidence="7">
    <location>
        <begin position="403"/>
        <end position="420"/>
    </location>
</feature>
<dbReference type="Pfam" id="PF02990">
    <property type="entry name" value="EMP70"/>
    <property type="match status" value="2"/>
</dbReference>
<evidence type="ECO:0000256" key="2">
    <source>
        <dbReference type="ARBA" id="ARBA00005227"/>
    </source>
</evidence>
<dbReference type="EMBL" id="JANIIK010000038">
    <property type="protein sequence ID" value="KAJ3610830.1"/>
    <property type="molecule type" value="Genomic_DNA"/>
</dbReference>
<sequence length="586" mass="66531">MSRRVWSLGPLLLLLGAGVWCPGVGSFYLPGLAPVSFCEKAKDGEGNAVPDCKSAIELFVNRLDSVESVLPYEYTAFDFCTVAAEKRPSENLGQVLFGERIEPSPYKFDFKKPEACQPVCTRKIVDNMPVTWCYDVEDSQKFCNPGFPIGCYVTEDGRPKDPEFNEKDTFYIFNHVDITIHYHIVENEDLGARLVAAKMDFKHTNGETPDCSGEPMLVNNKNSGEIQITYTYSIKFVEDKNIRWASRWDYILESMPHTNIQWFSIMNSLVIVLFLSGMVAMIMLRTLHKDIARYNQMDSVEDAQEEFGWKLVHGDVFRPPRKGMLLSVFLGLCVSGLPVPGQPGGPDDVCRGALGPPGDPRRLPFGGEKWKTNVLLTAFLCPGVVFADFFLMNLILWWEGSSAAMPFGTLVAILALWFCISGMEHPVRTNQIPRQIPEQSFYTKPFPGIVMGGILSHQMYYMFGFLFLVFIILVITCSEATILLCYFHLCAEDYHWQWRSFLTSGFTAVYFLVYAIHYFLSKLQITGLASTILYFGYTMIMALIFFLYMKNHLPSPHWEGALRDSTIGFFACFWFVTKIYSVVKVD</sequence>
<feature type="transmembrane region" description="Helical" evidence="7">
    <location>
        <begin position="561"/>
        <end position="583"/>
    </location>
</feature>
<evidence type="ECO:0000256" key="6">
    <source>
        <dbReference type="ARBA" id="ARBA00023136"/>
    </source>
</evidence>
<gene>
    <name evidence="8" type="ORF">NHX12_022920</name>
</gene>
<feature type="signal peptide" evidence="7">
    <location>
        <begin position="1"/>
        <end position="26"/>
    </location>
</feature>
<comment type="similarity">
    <text evidence="2 7">Belongs to the nonaspanin (TM9SF) (TC 9.A.2) family.</text>
</comment>
<dbReference type="PANTHER" id="PTHR10766">
    <property type="entry name" value="TRANSMEMBRANE 9 SUPERFAMILY PROTEIN"/>
    <property type="match status" value="1"/>
</dbReference>
<feature type="transmembrane region" description="Helical" evidence="7">
    <location>
        <begin position="501"/>
        <end position="520"/>
    </location>
</feature>
<proteinExistence type="inferred from homology"/>
<feature type="transmembrane region" description="Helical" evidence="7">
    <location>
        <begin position="466"/>
        <end position="489"/>
    </location>
</feature>
<evidence type="ECO:0000256" key="5">
    <source>
        <dbReference type="ARBA" id="ARBA00022989"/>
    </source>
</evidence>
<dbReference type="GO" id="GO:0005737">
    <property type="term" value="C:cytoplasm"/>
    <property type="evidence" value="ECO:0007669"/>
    <property type="project" value="UniProtKB-ARBA"/>
</dbReference>
<dbReference type="Proteomes" id="UP001148018">
    <property type="component" value="Unassembled WGS sequence"/>
</dbReference>
<keyword evidence="6 7" id="KW-0472">Membrane</keyword>
<accession>A0A9Q0EP15</accession>
<name>A0A9Q0EP15_9TELE</name>
<comment type="caution">
    <text evidence="8">The sequence shown here is derived from an EMBL/GenBank/DDBJ whole genome shotgun (WGS) entry which is preliminary data.</text>
</comment>
<keyword evidence="5 7" id="KW-1133">Transmembrane helix</keyword>
<feature type="transmembrane region" description="Helical" evidence="7">
    <location>
        <begin position="262"/>
        <end position="284"/>
    </location>
</feature>
<feature type="transmembrane region" description="Helical" evidence="7">
    <location>
        <begin position="532"/>
        <end position="549"/>
    </location>
</feature>
<protein>
    <recommendedName>
        <fullName evidence="7">Transmembrane 9 superfamily member</fullName>
    </recommendedName>
</protein>
<comment type="subcellular location">
    <subcellularLocation>
        <location evidence="1">Membrane</location>
        <topology evidence="1">Multi-pass membrane protein</topology>
    </subcellularLocation>
</comment>
<dbReference type="InterPro" id="IPR004240">
    <property type="entry name" value="EMP70"/>
</dbReference>
<dbReference type="OrthoDB" id="1666796at2759"/>
<dbReference type="GO" id="GO:0072657">
    <property type="term" value="P:protein localization to membrane"/>
    <property type="evidence" value="ECO:0007669"/>
    <property type="project" value="TreeGrafter"/>
</dbReference>
<evidence type="ECO:0000256" key="7">
    <source>
        <dbReference type="RuleBase" id="RU363079"/>
    </source>
</evidence>
<reference evidence="8" key="1">
    <citation type="submission" date="2022-07" db="EMBL/GenBank/DDBJ databases">
        <title>Chromosome-level genome of Muraenolepis orangiensis.</title>
        <authorList>
            <person name="Kim J."/>
        </authorList>
    </citation>
    <scope>NUCLEOTIDE SEQUENCE</scope>
    <source>
        <strain evidence="8">KU_S4_2022</strain>
        <tissue evidence="8">Muscle</tissue>
    </source>
</reference>
<feature type="chain" id="PRO_5040532571" description="Transmembrane 9 superfamily member" evidence="7">
    <location>
        <begin position="27"/>
        <end position="586"/>
    </location>
</feature>
<feature type="transmembrane region" description="Helical" evidence="7">
    <location>
        <begin position="374"/>
        <end position="397"/>
    </location>
</feature>
<dbReference type="AlphaFoldDB" id="A0A9Q0EP15"/>
<dbReference type="GO" id="GO:0016020">
    <property type="term" value="C:membrane"/>
    <property type="evidence" value="ECO:0007669"/>
    <property type="project" value="UniProtKB-SubCell"/>
</dbReference>
<keyword evidence="9" id="KW-1185">Reference proteome</keyword>
<evidence type="ECO:0000256" key="1">
    <source>
        <dbReference type="ARBA" id="ARBA00004141"/>
    </source>
</evidence>
<keyword evidence="3 7" id="KW-0812">Transmembrane</keyword>
<dbReference type="PANTHER" id="PTHR10766:SF111">
    <property type="entry name" value="TRANSMEMBRANE 9 SUPERFAMILY MEMBER 2"/>
    <property type="match status" value="1"/>
</dbReference>
<organism evidence="8 9">
    <name type="scientific">Muraenolepis orangiensis</name>
    <name type="common">Patagonian moray cod</name>
    <dbReference type="NCBI Taxonomy" id="630683"/>
    <lineage>
        <taxon>Eukaryota</taxon>
        <taxon>Metazoa</taxon>
        <taxon>Chordata</taxon>
        <taxon>Craniata</taxon>
        <taxon>Vertebrata</taxon>
        <taxon>Euteleostomi</taxon>
        <taxon>Actinopterygii</taxon>
        <taxon>Neopterygii</taxon>
        <taxon>Teleostei</taxon>
        <taxon>Neoteleostei</taxon>
        <taxon>Acanthomorphata</taxon>
        <taxon>Zeiogadaria</taxon>
        <taxon>Gadariae</taxon>
        <taxon>Gadiformes</taxon>
        <taxon>Muraenolepidoidei</taxon>
        <taxon>Muraenolepididae</taxon>
        <taxon>Muraenolepis</taxon>
    </lineage>
</organism>
<comment type="caution">
    <text evidence="7">Lacks conserved residue(s) required for the propagation of feature annotation.</text>
</comment>
<evidence type="ECO:0000256" key="3">
    <source>
        <dbReference type="ARBA" id="ARBA00022692"/>
    </source>
</evidence>